<evidence type="ECO:0000313" key="2">
    <source>
        <dbReference type="Ensembl" id="ENSCINP00000036527.1"/>
    </source>
</evidence>
<name>H2Y3P2_CIOIN</name>
<feature type="region of interest" description="Disordered" evidence="1">
    <location>
        <begin position="35"/>
        <end position="54"/>
    </location>
</feature>
<reference evidence="2" key="2">
    <citation type="journal article" date="2008" name="Genome Biol.">
        <title>Improved genome assembly and evidence-based global gene model set for the chordate Ciona intestinalis: new insight into intron and operon populations.</title>
        <authorList>
            <person name="Satou Y."/>
            <person name="Mineta K."/>
            <person name="Ogasawara M."/>
            <person name="Sasakura Y."/>
            <person name="Shoguchi E."/>
            <person name="Ueno K."/>
            <person name="Yamada L."/>
            <person name="Matsumoto J."/>
            <person name="Wasserscheid J."/>
            <person name="Dewar K."/>
            <person name="Wiley G.B."/>
            <person name="Macmil S.L."/>
            <person name="Roe B.A."/>
            <person name="Zeller R.W."/>
            <person name="Hastings K.E."/>
            <person name="Lemaire P."/>
            <person name="Lindquist E."/>
            <person name="Endo T."/>
            <person name="Hotta K."/>
            <person name="Inaba K."/>
        </authorList>
    </citation>
    <scope>NUCLEOTIDE SEQUENCE [LARGE SCALE GENOMIC DNA]</scope>
    <source>
        <strain evidence="2">wild type</strain>
    </source>
</reference>
<keyword evidence="3" id="KW-1185">Reference proteome</keyword>
<dbReference type="Ensembl" id="ENSCINT00000031608.1">
    <property type="protein sequence ID" value="ENSCINP00000036527.1"/>
    <property type="gene ID" value="ENSCING00000024468.1"/>
</dbReference>
<proteinExistence type="predicted"/>
<dbReference type="AlphaFoldDB" id="H2Y3P2"/>
<protein>
    <submittedName>
        <fullName evidence="2">Uncharacterized protein</fullName>
    </submittedName>
</protein>
<organism evidence="2 3">
    <name type="scientific">Ciona intestinalis</name>
    <name type="common">Transparent sea squirt</name>
    <name type="synonym">Ascidia intestinalis</name>
    <dbReference type="NCBI Taxonomy" id="7719"/>
    <lineage>
        <taxon>Eukaryota</taxon>
        <taxon>Metazoa</taxon>
        <taxon>Chordata</taxon>
        <taxon>Tunicata</taxon>
        <taxon>Ascidiacea</taxon>
        <taxon>Phlebobranchia</taxon>
        <taxon>Cionidae</taxon>
        <taxon>Ciona</taxon>
    </lineage>
</organism>
<evidence type="ECO:0000313" key="3">
    <source>
        <dbReference type="Proteomes" id="UP000008144"/>
    </source>
</evidence>
<evidence type="ECO:0000256" key="1">
    <source>
        <dbReference type="SAM" id="MobiDB-lite"/>
    </source>
</evidence>
<sequence>MEAPVSKKGLVLTAGRYRLLQPIVISRGILQATDSSDNEGSLVSATKPLKPASPKQGNENIVTMFVSYSSIFIGNINLKILIRKGQLNVNPL</sequence>
<dbReference type="Proteomes" id="UP000008144">
    <property type="component" value="Chromosome 14"/>
</dbReference>
<accession>H2Y3P2</accession>
<dbReference type="InParanoid" id="H2Y3P2"/>
<reference evidence="3" key="1">
    <citation type="journal article" date="2002" name="Science">
        <title>The draft genome of Ciona intestinalis: insights into chordate and vertebrate origins.</title>
        <authorList>
            <person name="Dehal P."/>
            <person name="Satou Y."/>
            <person name="Campbell R.K."/>
            <person name="Chapman J."/>
            <person name="Degnan B."/>
            <person name="De Tomaso A."/>
            <person name="Davidson B."/>
            <person name="Di Gregorio A."/>
            <person name="Gelpke M."/>
            <person name="Goodstein D.M."/>
            <person name="Harafuji N."/>
            <person name="Hastings K.E."/>
            <person name="Ho I."/>
            <person name="Hotta K."/>
            <person name="Huang W."/>
            <person name="Kawashima T."/>
            <person name="Lemaire P."/>
            <person name="Martinez D."/>
            <person name="Meinertzhagen I.A."/>
            <person name="Necula S."/>
            <person name="Nonaka M."/>
            <person name="Putnam N."/>
            <person name="Rash S."/>
            <person name="Saiga H."/>
            <person name="Satake M."/>
            <person name="Terry A."/>
            <person name="Yamada L."/>
            <person name="Wang H.G."/>
            <person name="Awazu S."/>
            <person name="Azumi K."/>
            <person name="Boore J."/>
            <person name="Branno M."/>
            <person name="Chin-Bow S."/>
            <person name="DeSantis R."/>
            <person name="Doyle S."/>
            <person name="Francino P."/>
            <person name="Keys D.N."/>
            <person name="Haga S."/>
            <person name="Hayashi H."/>
            <person name="Hino K."/>
            <person name="Imai K.S."/>
            <person name="Inaba K."/>
            <person name="Kano S."/>
            <person name="Kobayashi K."/>
            <person name="Kobayashi M."/>
            <person name="Lee B.I."/>
            <person name="Makabe K.W."/>
            <person name="Manohar C."/>
            <person name="Matassi G."/>
            <person name="Medina M."/>
            <person name="Mochizuki Y."/>
            <person name="Mount S."/>
            <person name="Morishita T."/>
            <person name="Miura S."/>
            <person name="Nakayama A."/>
            <person name="Nishizaka S."/>
            <person name="Nomoto H."/>
            <person name="Ohta F."/>
            <person name="Oishi K."/>
            <person name="Rigoutsos I."/>
            <person name="Sano M."/>
            <person name="Sasaki A."/>
            <person name="Sasakura Y."/>
            <person name="Shoguchi E."/>
            <person name="Shin-i T."/>
            <person name="Spagnuolo A."/>
            <person name="Stainier D."/>
            <person name="Suzuki M.M."/>
            <person name="Tassy O."/>
            <person name="Takatori N."/>
            <person name="Tokuoka M."/>
            <person name="Yagi K."/>
            <person name="Yoshizaki F."/>
            <person name="Wada S."/>
            <person name="Zhang C."/>
            <person name="Hyatt P.D."/>
            <person name="Larimer F."/>
            <person name="Detter C."/>
            <person name="Doggett N."/>
            <person name="Glavina T."/>
            <person name="Hawkins T."/>
            <person name="Richardson P."/>
            <person name="Lucas S."/>
            <person name="Kohara Y."/>
            <person name="Levine M."/>
            <person name="Satoh N."/>
            <person name="Rokhsar D.S."/>
        </authorList>
    </citation>
    <scope>NUCLEOTIDE SEQUENCE [LARGE SCALE GENOMIC DNA]</scope>
</reference>
<dbReference type="EMBL" id="EAAA01001172">
    <property type="status" value="NOT_ANNOTATED_CDS"/>
    <property type="molecule type" value="Genomic_DNA"/>
</dbReference>
<reference evidence="2" key="4">
    <citation type="submission" date="2025-09" db="UniProtKB">
        <authorList>
            <consortium name="Ensembl"/>
        </authorList>
    </citation>
    <scope>IDENTIFICATION</scope>
</reference>
<reference evidence="2" key="3">
    <citation type="submission" date="2025-08" db="UniProtKB">
        <authorList>
            <consortium name="Ensembl"/>
        </authorList>
    </citation>
    <scope>IDENTIFICATION</scope>
</reference>
<feature type="compositionally biased region" description="Polar residues" evidence="1">
    <location>
        <begin position="35"/>
        <end position="44"/>
    </location>
</feature>
<dbReference type="HOGENOM" id="CLU_2412567_0_0_1"/>